<dbReference type="GO" id="GO:0004312">
    <property type="term" value="F:fatty acid synthase activity"/>
    <property type="evidence" value="ECO:0007669"/>
    <property type="project" value="TreeGrafter"/>
</dbReference>
<dbReference type="OrthoDB" id="329835at2759"/>
<dbReference type="InterPro" id="IPR014030">
    <property type="entry name" value="Ketoacyl_synth_N"/>
</dbReference>
<dbReference type="PANTHER" id="PTHR43775">
    <property type="entry name" value="FATTY ACID SYNTHASE"/>
    <property type="match status" value="1"/>
</dbReference>
<dbReference type="GO" id="GO:0006633">
    <property type="term" value="P:fatty acid biosynthetic process"/>
    <property type="evidence" value="ECO:0007669"/>
    <property type="project" value="TreeGrafter"/>
</dbReference>
<dbReference type="InterPro" id="IPR016036">
    <property type="entry name" value="Malonyl_transacylase_ACP-bd"/>
</dbReference>
<dbReference type="SUPFAM" id="SSF52151">
    <property type="entry name" value="FabD/lysophospholipase-like"/>
    <property type="match status" value="1"/>
</dbReference>
<keyword evidence="1" id="KW-0511">Multifunctional enzyme</keyword>
<name>A0A4Y8CE46_9HELO</name>
<dbReference type="Pfam" id="PF00698">
    <property type="entry name" value="Acyl_transf_1"/>
    <property type="match status" value="1"/>
</dbReference>
<comment type="caution">
    <text evidence="3">The sequence shown here is derived from an EMBL/GenBank/DDBJ whole genome shotgun (WGS) entry which is preliminary data.</text>
</comment>
<dbReference type="Pfam" id="PF00109">
    <property type="entry name" value="ketoacyl-synt"/>
    <property type="match status" value="1"/>
</dbReference>
<gene>
    <name evidence="3" type="ORF">BOTCAL_1100g00010</name>
</gene>
<dbReference type="EMBL" id="PHWZ01001096">
    <property type="protein sequence ID" value="TEY27502.1"/>
    <property type="molecule type" value="Genomic_DNA"/>
</dbReference>
<dbReference type="InterPro" id="IPR014031">
    <property type="entry name" value="Ketoacyl_synth_C"/>
</dbReference>
<dbReference type="InterPro" id="IPR016039">
    <property type="entry name" value="Thiolase-like"/>
</dbReference>
<dbReference type="SMART" id="SM00825">
    <property type="entry name" value="PKS_KS"/>
    <property type="match status" value="1"/>
</dbReference>
<dbReference type="STRING" id="38488.A0A4Y8CE46"/>
<dbReference type="InterPro" id="IPR032821">
    <property type="entry name" value="PKS_assoc"/>
</dbReference>
<evidence type="ECO:0000313" key="3">
    <source>
        <dbReference type="EMBL" id="TEY27502.1"/>
    </source>
</evidence>
<accession>A0A4Y8CE46</accession>
<organism evidence="3 4">
    <name type="scientific">Botryotinia calthae</name>
    <dbReference type="NCBI Taxonomy" id="38488"/>
    <lineage>
        <taxon>Eukaryota</taxon>
        <taxon>Fungi</taxon>
        <taxon>Dikarya</taxon>
        <taxon>Ascomycota</taxon>
        <taxon>Pezizomycotina</taxon>
        <taxon>Leotiomycetes</taxon>
        <taxon>Helotiales</taxon>
        <taxon>Sclerotiniaceae</taxon>
        <taxon>Botryotinia</taxon>
    </lineage>
</organism>
<keyword evidence="4" id="KW-1185">Reference proteome</keyword>
<dbReference type="SUPFAM" id="SSF55048">
    <property type="entry name" value="Probable ACP-binding domain of malonyl-CoA ACP transacylase"/>
    <property type="match status" value="1"/>
</dbReference>
<reference evidence="3 4" key="1">
    <citation type="submission" date="2017-11" db="EMBL/GenBank/DDBJ databases">
        <title>Comparative genomics of Botrytis spp.</title>
        <authorList>
            <person name="Valero-Jimenez C.A."/>
            <person name="Tapia P."/>
            <person name="Veloso J."/>
            <person name="Silva-Moreno E."/>
            <person name="Staats M."/>
            <person name="Valdes J.H."/>
            <person name="Van Kan J.A.L."/>
        </authorList>
    </citation>
    <scope>NUCLEOTIDE SEQUENCE [LARGE SCALE GENOMIC DNA]</scope>
    <source>
        <strain evidence="3 4">MUCL2830</strain>
    </source>
</reference>
<evidence type="ECO:0000313" key="4">
    <source>
        <dbReference type="Proteomes" id="UP000297299"/>
    </source>
</evidence>
<dbReference type="InterPro" id="IPR016035">
    <property type="entry name" value="Acyl_Trfase/lysoPLipase"/>
</dbReference>
<proteinExistence type="predicted"/>
<dbReference type="GO" id="GO:0044550">
    <property type="term" value="P:secondary metabolite biosynthetic process"/>
    <property type="evidence" value="ECO:0007669"/>
    <property type="project" value="TreeGrafter"/>
</dbReference>
<dbReference type="AlphaFoldDB" id="A0A4Y8CE46"/>
<dbReference type="SUPFAM" id="SSF53901">
    <property type="entry name" value="Thiolase-like"/>
    <property type="match status" value="1"/>
</dbReference>
<dbReference type="InterPro" id="IPR020841">
    <property type="entry name" value="PKS_Beta-ketoAc_synthase_dom"/>
</dbReference>
<dbReference type="Proteomes" id="UP000297299">
    <property type="component" value="Unassembled WGS sequence"/>
</dbReference>
<evidence type="ECO:0000256" key="1">
    <source>
        <dbReference type="ARBA" id="ARBA00023268"/>
    </source>
</evidence>
<sequence length="847" mass="92204">MTAEPIAIVGASCRLPGGANSLDSLWNLLANGGEAWSPVPGDLFNETAFYHPDPNDPNGTNNHQGGHFIDGDVRDFDHAFFHISQPVAAAMDPQQRILLELVYEAFESAGWRREDCAGSRTAVFAAIFGMDYERNLSKDILNLPVYQSHGTGTAILANRISHIFDLHGTSMTIDTGCSGGLVAFHQACQSLHKNESNAAVVAAANLQLMPDHYISMSNQHMINSNGRCYPFDNRGDGYGRGEGFVVVVLKRLSDALRDRDPIRSIVLNSAINQDGYTASGITHPNHVAQASLIRETYADIGLRPQDVIYVEAHGTGTVAGDNEELSAIAEVFAGPDRSLPLFVGSNKGSIGHTESTSGLASLLKAMLMLEHEIIPPVAGFVTPKPGLTLDKIQIPTKQFPWPITETGTPRVSINSFGYGGVNVHAIVERGPRTYSSSTKSSLTSNRRLFILSAISQALLKSTLESHAKWIRQHLKTPLVDLSYTLCHRRSALSWRFSFVAEDSNSLIDRLEEGLRKLPSSSISSKRDIIFVFTGQGAQWLGMGRELLLETTPSSIFRDSIRTSGKMLRELGAIWDLETVLLRQDGSNEINKAELAQPATTAIQIALVALLRAQYVRPSTVVGHSSGEIAAAYAAGRISQRTAIRLAFHRGFMAAASKKRGLPEGAMLSVGLGERDVAPHLESLNNGHAVVACVNSPNSVTISGDTDAVTEIMTRISNREDGTFQRKLLVDTAYHSHHMQAVADEYRARIGALDSSGEKFLIEREQNGNREVTMVSSITGLPWSSDLDTSYWIDNLVSPVRFADAIETIAHMHHQNNRGHALFIEIGPHATLAGQNRSNFSPILTTLR</sequence>
<dbReference type="InterPro" id="IPR050091">
    <property type="entry name" value="PKS_NRPS_Biosynth_Enz"/>
</dbReference>
<dbReference type="Gene3D" id="3.40.366.10">
    <property type="entry name" value="Malonyl-Coenzyme A Acyl Carrier Protein, domain 2"/>
    <property type="match status" value="1"/>
</dbReference>
<dbReference type="PANTHER" id="PTHR43775:SF22">
    <property type="entry name" value="SYNTHASE, PUTATIVE (JCVI)-RELATED"/>
    <property type="match status" value="1"/>
</dbReference>
<dbReference type="PROSITE" id="PS52004">
    <property type="entry name" value="KS3_2"/>
    <property type="match status" value="1"/>
</dbReference>
<dbReference type="Pfam" id="PF16197">
    <property type="entry name" value="KAsynt_C_assoc"/>
    <property type="match status" value="1"/>
</dbReference>
<protein>
    <recommendedName>
        <fullName evidence="2">Ketosynthase family 3 (KS3) domain-containing protein</fullName>
    </recommendedName>
</protein>
<dbReference type="Pfam" id="PF02801">
    <property type="entry name" value="Ketoacyl-synt_C"/>
    <property type="match status" value="1"/>
</dbReference>
<dbReference type="SMART" id="SM00827">
    <property type="entry name" value="PKS_AT"/>
    <property type="match status" value="1"/>
</dbReference>
<dbReference type="InterPro" id="IPR014043">
    <property type="entry name" value="Acyl_transferase_dom"/>
</dbReference>
<dbReference type="CDD" id="cd00833">
    <property type="entry name" value="PKS"/>
    <property type="match status" value="1"/>
</dbReference>
<feature type="domain" description="Ketosynthase family 3 (KS3)" evidence="2">
    <location>
        <begin position="3"/>
        <end position="429"/>
    </location>
</feature>
<dbReference type="InterPro" id="IPR001227">
    <property type="entry name" value="Ac_transferase_dom_sf"/>
</dbReference>
<dbReference type="Gene3D" id="3.40.47.10">
    <property type="match status" value="1"/>
</dbReference>
<evidence type="ECO:0000259" key="2">
    <source>
        <dbReference type="PROSITE" id="PS52004"/>
    </source>
</evidence>